<accession>A0A074XYH9</accession>
<evidence type="ECO:0000256" key="1">
    <source>
        <dbReference type="SAM" id="MobiDB-lite"/>
    </source>
</evidence>
<reference evidence="2 3" key="1">
    <citation type="journal article" date="2014" name="BMC Genomics">
        <title>Genome sequencing of four Aureobasidium pullulans varieties: biotechnological potential, stress tolerance, and description of new species.</title>
        <authorList>
            <person name="Gostin Ar C."/>
            <person name="Ohm R.A."/>
            <person name="Kogej T."/>
            <person name="Sonjak S."/>
            <person name="Turk M."/>
            <person name="Zajc J."/>
            <person name="Zalar P."/>
            <person name="Grube M."/>
            <person name="Sun H."/>
            <person name="Han J."/>
            <person name="Sharma A."/>
            <person name="Chiniquy J."/>
            <person name="Ngan C.Y."/>
            <person name="Lipzen A."/>
            <person name="Barry K."/>
            <person name="Grigoriev I.V."/>
            <person name="Gunde-Cimerman N."/>
        </authorList>
    </citation>
    <scope>NUCLEOTIDE SEQUENCE [LARGE SCALE GENOMIC DNA]</scope>
    <source>
        <strain evidence="2 3">EXF-2481</strain>
    </source>
</reference>
<name>A0A074XYH9_AURSE</name>
<dbReference type="HOGENOM" id="CLU_1532232_0_0_1"/>
<proteinExistence type="predicted"/>
<feature type="compositionally biased region" description="Polar residues" evidence="1">
    <location>
        <begin position="114"/>
        <end position="135"/>
    </location>
</feature>
<feature type="compositionally biased region" description="Basic and acidic residues" evidence="1">
    <location>
        <begin position="136"/>
        <end position="146"/>
    </location>
</feature>
<dbReference type="AlphaFoldDB" id="A0A074XYH9"/>
<feature type="region of interest" description="Disordered" evidence="1">
    <location>
        <begin position="111"/>
        <end position="146"/>
    </location>
</feature>
<keyword evidence="3" id="KW-1185">Reference proteome</keyword>
<dbReference type="RefSeq" id="XP_013339018.1">
    <property type="nucleotide sequence ID" value="XM_013483564.1"/>
</dbReference>
<sequence>MHWFEKAIRLEDMPDHRDINAWMGHCGGTDPHCRQGCSPACANYTSMTGIESASKNHSADSVVEEPRAKAHNQPLVGQPAVQEAMRKVQEGRVALARTQNLLPQHQVRFDGRMPTTSGLLQPTDGTRPTASSTIASDDKSSAEDNTDMARHTLVSSTAEPVLEDEDEGAEYELDDLQRCC</sequence>
<dbReference type="OrthoDB" id="10513122at2759"/>
<gene>
    <name evidence="2" type="ORF">AUEXF2481DRAFT_33862</name>
</gene>
<dbReference type="InParanoid" id="A0A074XYH9"/>
<dbReference type="GeneID" id="25364951"/>
<evidence type="ECO:0000313" key="3">
    <source>
        <dbReference type="Proteomes" id="UP000030641"/>
    </source>
</evidence>
<organism evidence="2 3">
    <name type="scientific">Aureobasidium subglaciale (strain EXF-2481)</name>
    <name type="common">Aureobasidium pullulans var. subglaciale</name>
    <dbReference type="NCBI Taxonomy" id="1043005"/>
    <lineage>
        <taxon>Eukaryota</taxon>
        <taxon>Fungi</taxon>
        <taxon>Dikarya</taxon>
        <taxon>Ascomycota</taxon>
        <taxon>Pezizomycotina</taxon>
        <taxon>Dothideomycetes</taxon>
        <taxon>Dothideomycetidae</taxon>
        <taxon>Dothideales</taxon>
        <taxon>Saccotheciaceae</taxon>
        <taxon>Aureobasidium</taxon>
    </lineage>
</organism>
<dbReference type="Proteomes" id="UP000030641">
    <property type="component" value="Unassembled WGS sequence"/>
</dbReference>
<evidence type="ECO:0000313" key="2">
    <source>
        <dbReference type="EMBL" id="KEQ90530.1"/>
    </source>
</evidence>
<protein>
    <submittedName>
        <fullName evidence="2">Uncharacterized protein</fullName>
    </submittedName>
</protein>
<dbReference type="EMBL" id="KL584789">
    <property type="protein sequence ID" value="KEQ90530.1"/>
    <property type="molecule type" value="Genomic_DNA"/>
</dbReference>